<evidence type="ECO:0000313" key="3">
    <source>
        <dbReference type="WBParaSite" id="PSU_v2.g12991.t1"/>
    </source>
</evidence>
<feature type="region of interest" description="Disordered" evidence="1">
    <location>
        <begin position="103"/>
        <end position="139"/>
    </location>
</feature>
<organism evidence="2 3">
    <name type="scientific">Panagrolaimus superbus</name>
    <dbReference type="NCBI Taxonomy" id="310955"/>
    <lineage>
        <taxon>Eukaryota</taxon>
        <taxon>Metazoa</taxon>
        <taxon>Ecdysozoa</taxon>
        <taxon>Nematoda</taxon>
        <taxon>Chromadorea</taxon>
        <taxon>Rhabditida</taxon>
        <taxon>Tylenchina</taxon>
        <taxon>Panagrolaimomorpha</taxon>
        <taxon>Panagrolaimoidea</taxon>
        <taxon>Panagrolaimidae</taxon>
        <taxon>Panagrolaimus</taxon>
    </lineage>
</organism>
<keyword evidence="2" id="KW-1185">Reference proteome</keyword>
<reference evidence="3" key="1">
    <citation type="submission" date="2022-11" db="UniProtKB">
        <authorList>
            <consortium name="WormBaseParasite"/>
        </authorList>
    </citation>
    <scope>IDENTIFICATION</scope>
</reference>
<dbReference type="WBParaSite" id="PSU_v2.g12991.t1">
    <property type="protein sequence ID" value="PSU_v2.g12991.t1"/>
    <property type="gene ID" value="PSU_v2.g12991"/>
</dbReference>
<dbReference type="Proteomes" id="UP000887577">
    <property type="component" value="Unplaced"/>
</dbReference>
<feature type="region of interest" description="Disordered" evidence="1">
    <location>
        <begin position="40"/>
        <end position="70"/>
    </location>
</feature>
<protein>
    <submittedName>
        <fullName evidence="3">Uncharacterized protein</fullName>
    </submittedName>
</protein>
<feature type="compositionally biased region" description="Basic and acidic residues" evidence="1">
    <location>
        <begin position="112"/>
        <end position="139"/>
    </location>
</feature>
<proteinExistence type="predicted"/>
<dbReference type="AlphaFoldDB" id="A0A914Y2I3"/>
<feature type="compositionally biased region" description="Basic and acidic residues" evidence="1">
    <location>
        <begin position="59"/>
        <end position="68"/>
    </location>
</feature>
<evidence type="ECO:0000313" key="2">
    <source>
        <dbReference type="Proteomes" id="UP000887577"/>
    </source>
</evidence>
<evidence type="ECO:0000256" key="1">
    <source>
        <dbReference type="SAM" id="MobiDB-lite"/>
    </source>
</evidence>
<sequence length="683" mass="78563">MESVNTEKEDEVKTCENNLDDLISVVEVVEQLVKDTVENKAAENQNDIESMNVVVDENDSGKSDDHEVSSSAIFVQQNEAIKDQSGLLFSEADAADDLNAKVDDSGVSAENESVKDSTDITVDHEQSKQDAEPPKEEKITTEVTLDRSDNEKVDDPEVIAEVIAIHQTESVEMQIEALSVEETIAKDQRQFEEDAEISKEEEHIETDVIADDQGCKEDIVVAEDAAKNASAEVPLVQQNATVTNEEHPSAATASTSTSSTIINNFDSIFDDFLQKYLETEPSKLDDHEIRAFTIQIPRDYVVPEDRFQTIFKVLFKIKDLQNKAVYNDSLALIEKVYSNLDYNKFLFDFWSCDQFKDRELGPIGYSFTEGRHRYDFGDVQQYDSDITLKNSKAVEAAWSMLLDVKATVNELLNDCIKERSLHSFLSIILRRFKCLGDYKIKIDGKETPIFLYFYEKAHDYAIAIGYLPVILSYLVSVTWTPKNGKHRWALMQPNYSLCKIMELILREDENQPKYLTALQRLFNPFDFKLEYFECDIEWNSESEDFDNPSIFLFNLMKYFNRKNSLEFNNDIFNIIDCFKKSLHQAKAEITNFEMIEGNSDIDWPFSYCILDKLEARNVKRYISESIFKALPPTFGDKCISMNETETSLKTALIEIMELYFLCRSARPIPDAFFKSLFYFLFYF</sequence>
<name>A0A914Y2I3_9BILA</name>
<accession>A0A914Y2I3</accession>